<dbReference type="AlphaFoldDB" id="A0A1M5GIW0"/>
<dbReference type="OrthoDB" id="9814535at2"/>
<name>A0A1M5GIW0_SALEC</name>
<dbReference type="GO" id="GO:0019867">
    <property type="term" value="C:outer membrane"/>
    <property type="evidence" value="ECO:0007669"/>
    <property type="project" value="InterPro"/>
</dbReference>
<gene>
    <name evidence="5" type="ORF">SAMN05444483_104183</name>
</gene>
<reference evidence="6" key="1">
    <citation type="submission" date="2016-11" db="EMBL/GenBank/DDBJ databases">
        <authorList>
            <person name="Varghese N."/>
            <person name="Submissions S."/>
        </authorList>
    </citation>
    <scope>NUCLEOTIDE SEQUENCE [LARGE SCALE GENOMIC DNA]</scope>
    <source>
        <strain evidence="6">DSM 24579</strain>
    </source>
</reference>
<feature type="chain" id="PRO_5013200381" evidence="3">
    <location>
        <begin position="26"/>
        <end position="857"/>
    </location>
</feature>
<dbReference type="Proteomes" id="UP000183945">
    <property type="component" value="Unassembled WGS sequence"/>
</dbReference>
<dbReference type="EMBL" id="FQVT01000004">
    <property type="protein sequence ID" value="SHG03649.1"/>
    <property type="molecule type" value="Genomic_DNA"/>
</dbReference>
<proteinExistence type="predicted"/>
<dbReference type="Pfam" id="PF01103">
    <property type="entry name" value="Omp85"/>
    <property type="match status" value="1"/>
</dbReference>
<dbReference type="RefSeq" id="WP_072878738.1">
    <property type="nucleotide sequence ID" value="NZ_FQVT01000004.1"/>
</dbReference>
<protein>
    <submittedName>
        <fullName evidence="5">Surface antigen</fullName>
    </submittedName>
</protein>
<keyword evidence="2" id="KW-0472">Membrane</keyword>
<dbReference type="Gene3D" id="3.10.20.310">
    <property type="entry name" value="membrane protein fhac"/>
    <property type="match status" value="1"/>
</dbReference>
<comment type="subcellular location">
    <subcellularLocation>
        <location evidence="1">Membrane</location>
    </subcellularLocation>
</comment>
<evidence type="ECO:0000256" key="1">
    <source>
        <dbReference type="ARBA" id="ARBA00004370"/>
    </source>
</evidence>
<accession>A0A1M5GIW0</accession>
<feature type="signal peptide" evidence="3">
    <location>
        <begin position="1"/>
        <end position="25"/>
    </location>
</feature>
<sequence length="857" mass="98422">MNRHFTKISLFFLSLLFLVSCNAVKRVPGDKQLLTDNEIFLNREKINDAKIYNQLDQKPNTTLLGLPLKLYFYNLARPNIDSILSEKFLENESKRKKLNYILSHKQFEKFLNSRKRFNQWLKDGGEAPVLANKKDAKKSVNRLNSWYWNNGWFNVETDYEIVQLENRRKRAKVKYNVSTGEPYHLDSITTQISSKVIDSLYREYEQNSIINEGQQYNTIAINNERDRLTSLFRNNGVYNFDQEYISFEADTINTNKKVNTKIIIKNRFASDQDTTNRVPFKVHKISKVNIFTDYKYANRNEPISDSVTTDEGYSIYSFEELRYKPEAITDAIFIKPGNIYSDLSRSRTYSRLNSLRIFKYPNIQFTPDPSDSTQTNLQANIFLSPQPKYSLGFDFDLSQSNIQKFGIGFGGSLLIRNVFNGAENFEISGRGSVGAATDAAASKNTNHFFDISEIGADLKLTFPRIFLPFNTEKLIPKFMSPFTSLSVGISTQTNIGLDKRNLSGILNYRWTPSKKLSNRLDLLNIQYVRNLNTDNYFNVYRNSYNELNEILQSGSIVTQPSYLDKDGLLSIPTGAENFIEDVTEETGGTTGLNEDQTQLVKNIRERKNRLTENNLIFASNYTYLWNTKKNLYDREFTRFRFKIEAAGNILQAASALGGMEKNRAGNYEILGVNFSQYIKTELDFIKHWDLGHKNIFAVRAFGGIAIPYGNANSIPFVRSFFAGGPNDNRAWRAYDLGPGSSGGRNEFNEANLKLALNAEYRYNLFGSLNSAIFIDVGNIWNVLDIVEEEAATFTSFSDLKDIAVGSGFGLRYDFNFFVLRFDIGFKTYDPALPEENRWFRDYNFGHAVYNVGINYPF</sequence>
<evidence type="ECO:0000313" key="6">
    <source>
        <dbReference type="Proteomes" id="UP000183945"/>
    </source>
</evidence>
<dbReference type="InterPro" id="IPR000184">
    <property type="entry name" value="Bac_surfAg_D15"/>
</dbReference>
<evidence type="ECO:0000256" key="3">
    <source>
        <dbReference type="SAM" id="SignalP"/>
    </source>
</evidence>
<evidence type="ECO:0000313" key="5">
    <source>
        <dbReference type="EMBL" id="SHG03649.1"/>
    </source>
</evidence>
<feature type="domain" description="Bacterial surface antigen (D15)" evidence="4">
    <location>
        <begin position="541"/>
        <end position="830"/>
    </location>
</feature>
<dbReference type="Gene3D" id="2.40.160.50">
    <property type="entry name" value="membrane protein fhac: a member of the omp85/tpsb transporter family"/>
    <property type="match status" value="1"/>
</dbReference>
<organism evidence="5 6">
    <name type="scientific">Salegentibacter echinorum</name>
    <dbReference type="NCBI Taxonomy" id="1073325"/>
    <lineage>
        <taxon>Bacteria</taxon>
        <taxon>Pseudomonadati</taxon>
        <taxon>Bacteroidota</taxon>
        <taxon>Flavobacteriia</taxon>
        <taxon>Flavobacteriales</taxon>
        <taxon>Flavobacteriaceae</taxon>
        <taxon>Salegentibacter</taxon>
    </lineage>
</organism>
<dbReference type="PROSITE" id="PS51257">
    <property type="entry name" value="PROKAR_LIPOPROTEIN"/>
    <property type="match status" value="1"/>
</dbReference>
<dbReference type="STRING" id="1073325.SAMN05444483_104183"/>
<evidence type="ECO:0000259" key="4">
    <source>
        <dbReference type="Pfam" id="PF01103"/>
    </source>
</evidence>
<keyword evidence="3" id="KW-0732">Signal</keyword>
<keyword evidence="6" id="KW-1185">Reference proteome</keyword>
<evidence type="ECO:0000256" key="2">
    <source>
        <dbReference type="ARBA" id="ARBA00023136"/>
    </source>
</evidence>